<dbReference type="PANTHER" id="PTHR15503:SF45">
    <property type="entry name" value="RNA-DIRECTED DNA POLYMERASE HOMOLOG"/>
    <property type="match status" value="1"/>
</dbReference>
<organism evidence="1 2">
    <name type="scientific">Abrus precatorius</name>
    <name type="common">Indian licorice</name>
    <name type="synonym">Glycine abrus</name>
    <dbReference type="NCBI Taxonomy" id="3816"/>
    <lineage>
        <taxon>Eukaryota</taxon>
        <taxon>Viridiplantae</taxon>
        <taxon>Streptophyta</taxon>
        <taxon>Embryophyta</taxon>
        <taxon>Tracheophyta</taxon>
        <taxon>Spermatophyta</taxon>
        <taxon>Magnoliopsida</taxon>
        <taxon>eudicotyledons</taxon>
        <taxon>Gunneridae</taxon>
        <taxon>Pentapetalae</taxon>
        <taxon>rosids</taxon>
        <taxon>fabids</taxon>
        <taxon>Fabales</taxon>
        <taxon>Fabaceae</taxon>
        <taxon>Papilionoideae</taxon>
        <taxon>50 kb inversion clade</taxon>
        <taxon>NPAAA clade</taxon>
        <taxon>indigoferoid/millettioid clade</taxon>
        <taxon>Abreae</taxon>
        <taxon>Abrus</taxon>
    </lineage>
</organism>
<proteinExistence type="predicted"/>
<dbReference type="InterPro" id="IPR021109">
    <property type="entry name" value="Peptidase_aspartic_dom_sf"/>
</dbReference>
<dbReference type="PANTHER" id="PTHR15503">
    <property type="entry name" value="LDOC1 RELATED"/>
    <property type="match status" value="1"/>
</dbReference>
<accession>A0A8B8M2I8</accession>
<name>A0A8B8M2I8_ABRPR</name>
<reference evidence="2" key="2">
    <citation type="submission" date="2025-08" db="UniProtKB">
        <authorList>
            <consortium name="RefSeq"/>
        </authorList>
    </citation>
    <scope>IDENTIFICATION</scope>
    <source>
        <tissue evidence="2">Young leaves</tissue>
    </source>
</reference>
<gene>
    <name evidence="2" type="primary">LOC113869326</name>
</gene>
<dbReference type="RefSeq" id="XP_027361399.1">
    <property type="nucleotide sequence ID" value="XM_027505598.1"/>
</dbReference>
<dbReference type="InterPro" id="IPR032567">
    <property type="entry name" value="RTL1-rel"/>
</dbReference>
<sequence>MRIYHPQADVRVCFSCQQLGHLAKDYPTPSGAVSSSASALHAVRPKAARASTTTRSIAERRVFTTSALEATQATDLIQGTAVVAGIEGRRYKVNLICIPMSGLNVILSMDWLTANRVLIDCGLRFLIFPEEQSCVELISTRQVETSLGEKVSCFVLLGVMNVETKQSLQSIPIVRKFLEIFLKDIPGIPSRREVKFAIDLILGAEPVSVAPKELMELKEQIEDLMWKQMIRPSVSP</sequence>
<dbReference type="Gene3D" id="2.40.70.10">
    <property type="entry name" value="Acid Proteases"/>
    <property type="match status" value="1"/>
</dbReference>
<dbReference type="Pfam" id="PF08284">
    <property type="entry name" value="RVP_2"/>
    <property type="match status" value="1"/>
</dbReference>
<reference evidence="1" key="1">
    <citation type="journal article" date="2019" name="Toxins">
        <title>Detection of Abrin-Like and Prepropulchellin-Like Toxin Genes and Transcripts Using Whole Genome Sequencing and Full-Length Transcript Sequencing of Abrus precatorius.</title>
        <authorList>
            <person name="Hovde B.T."/>
            <person name="Daligault H.E."/>
            <person name="Hanschen E.R."/>
            <person name="Kunde Y.A."/>
            <person name="Johnson M.B."/>
            <person name="Starkenburg S.R."/>
            <person name="Johnson S.L."/>
        </authorList>
    </citation>
    <scope>NUCLEOTIDE SEQUENCE [LARGE SCALE GENOMIC DNA]</scope>
</reference>
<dbReference type="OrthoDB" id="785006at2759"/>
<evidence type="ECO:0000313" key="2">
    <source>
        <dbReference type="RefSeq" id="XP_027361399.1"/>
    </source>
</evidence>
<dbReference type="KEGG" id="aprc:113869326"/>
<dbReference type="Proteomes" id="UP000694853">
    <property type="component" value="Unplaced"/>
</dbReference>
<keyword evidence="1" id="KW-1185">Reference proteome</keyword>
<dbReference type="AlphaFoldDB" id="A0A8B8M2I8"/>
<evidence type="ECO:0000313" key="1">
    <source>
        <dbReference type="Proteomes" id="UP000694853"/>
    </source>
</evidence>
<protein>
    <submittedName>
        <fullName evidence="2">Uncharacterized protein LOC113869326</fullName>
    </submittedName>
</protein>
<dbReference type="GeneID" id="113869326"/>